<organism evidence="2 3">
    <name type="scientific">Hibiscus sabdariffa</name>
    <name type="common">roselle</name>
    <dbReference type="NCBI Taxonomy" id="183260"/>
    <lineage>
        <taxon>Eukaryota</taxon>
        <taxon>Viridiplantae</taxon>
        <taxon>Streptophyta</taxon>
        <taxon>Embryophyta</taxon>
        <taxon>Tracheophyta</taxon>
        <taxon>Spermatophyta</taxon>
        <taxon>Magnoliopsida</taxon>
        <taxon>eudicotyledons</taxon>
        <taxon>Gunneridae</taxon>
        <taxon>Pentapetalae</taxon>
        <taxon>rosids</taxon>
        <taxon>malvids</taxon>
        <taxon>Malvales</taxon>
        <taxon>Malvaceae</taxon>
        <taxon>Malvoideae</taxon>
        <taxon>Hibiscus</taxon>
    </lineage>
</organism>
<sequence>MSLGGTIGRLARLEYFDSGKVLELGPAHVAEQIKKIVVPSPLERLGSLIMEEESRDSKRLRNLDGICSTQELSANNLLMGQNASPNDENMSLSSDEMLENDNQGQNHEQMVHPDSERVAVSYAKVVAGSSANINYTSALKCVEEVVITDDDVRILREGPFPTVQFSDRTQALLDHSLRKTLIGDFRIINIENDYFLVKFALDEDYNHALGNGPWTVGEGCDKPAVEVGNNSDATSKAKESPSSDKLIGPWMIAENKRRRQRKSLKQGNGDGNSDRINLGSRFEVLRDDLEVTDVVETSAVAVAKVDATTLVGGSDEMGSENVYIREMPKANTLGGKVVALKQGSVPQVSTRNLGNLDPGNGKPWILEGDFNSILRPEKRKGGSLSALGFSRLFRDFVFALGLIEAYFSGPIFTWSREKLGSDHAPLLFCMQLARPDGSQRPFKYIATWQDHSTFDDLLSRCWEPNGEILQNLDSFRAKVSVWNVDTFGHIGQRKPRLIRCIRGIDKALIASYSAFLVDLGKQLRLELEEVLLHEESLWIQKSRCD</sequence>
<evidence type="ECO:0000256" key="1">
    <source>
        <dbReference type="SAM" id="MobiDB-lite"/>
    </source>
</evidence>
<dbReference type="PANTHER" id="PTHR33710:SF64">
    <property type="entry name" value="ENDONUCLEASE_EXONUCLEASE_PHOSPHATASE DOMAIN-CONTAINING PROTEIN"/>
    <property type="match status" value="1"/>
</dbReference>
<dbReference type="EMBL" id="JBBPBM010000147">
    <property type="protein sequence ID" value="KAK8503953.1"/>
    <property type="molecule type" value="Genomic_DNA"/>
</dbReference>
<dbReference type="PANTHER" id="PTHR33710">
    <property type="entry name" value="BNAC02G09200D PROTEIN"/>
    <property type="match status" value="1"/>
</dbReference>
<evidence type="ECO:0000313" key="2">
    <source>
        <dbReference type="EMBL" id="KAK8503953.1"/>
    </source>
</evidence>
<dbReference type="Proteomes" id="UP001472677">
    <property type="component" value="Unassembled WGS sequence"/>
</dbReference>
<proteinExistence type="predicted"/>
<reference evidence="2 3" key="1">
    <citation type="journal article" date="2024" name="G3 (Bethesda)">
        <title>Genome assembly of Hibiscus sabdariffa L. provides insights into metabolisms of medicinal natural products.</title>
        <authorList>
            <person name="Kim T."/>
        </authorList>
    </citation>
    <scope>NUCLEOTIDE SEQUENCE [LARGE SCALE GENOMIC DNA]</scope>
    <source>
        <strain evidence="2">TK-2024</strain>
        <tissue evidence="2">Old leaves</tissue>
    </source>
</reference>
<feature type="region of interest" description="Disordered" evidence="1">
    <location>
        <begin position="222"/>
        <end position="277"/>
    </location>
</feature>
<accession>A0ABR2BBX7</accession>
<protein>
    <recommendedName>
        <fullName evidence="4">DUF4283 domain-containing protein</fullName>
    </recommendedName>
</protein>
<name>A0ABR2BBX7_9ROSI</name>
<dbReference type="InterPro" id="IPR036691">
    <property type="entry name" value="Endo/exonu/phosph_ase_sf"/>
</dbReference>
<keyword evidence="3" id="KW-1185">Reference proteome</keyword>
<dbReference type="SUPFAM" id="SSF56219">
    <property type="entry name" value="DNase I-like"/>
    <property type="match status" value="1"/>
</dbReference>
<comment type="caution">
    <text evidence="2">The sequence shown here is derived from an EMBL/GenBank/DDBJ whole genome shotgun (WGS) entry which is preliminary data.</text>
</comment>
<evidence type="ECO:0000313" key="3">
    <source>
        <dbReference type="Proteomes" id="UP001472677"/>
    </source>
</evidence>
<evidence type="ECO:0008006" key="4">
    <source>
        <dbReference type="Google" id="ProtNLM"/>
    </source>
</evidence>
<gene>
    <name evidence="2" type="ORF">V6N12_019121</name>
</gene>